<dbReference type="eggNOG" id="arCOG02888">
    <property type="taxonomic scope" value="Archaea"/>
</dbReference>
<evidence type="ECO:0000256" key="3">
    <source>
        <dbReference type="ARBA" id="ARBA00022801"/>
    </source>
</evidence>
<feature type="domain" description="Succinylglutamate desuccinylase/Aspartoacylase catalytic" evidence="5">
    <location>
        <begin position="14"/>
        <end position="82"/>
    </location>
</feature>
<organism evidence="6 7">
    <name type="scientific">Halogeometricum pallidum JCM 14848</name>
    <dbReference type="NCBI Taxonomy" id="1227487"/>
    <lineage>
        <taxon>Archaea</taxon>
        <taxon>Methanobacteriati</taxon>
        <taxon>Methanobacteriota</taxon>
        <taxon>Stenosarchaea group</taxon>
        <taxon>Halobacteria</taxon>
        <taxon>Halobacteriales</taxon>
        <taxon>Haloferacaceae</taxon>
        <taxon>Halogeometricum</taxon>
    </lineage>
</organism>
<dbReference type="Proteomes" id="UP000011513">
    <property type="component" value="Unassembled WGS sequence"/>
</dbReference>
<keyword evidence="4" id="KW-0862">Zinc</keyword>
<evidence type="ECO:0000256" key="1">
    <source>
        <dbReference type="ARBA" id="ARBA00001947"/>
    </source>
</evidence>
<keyword evidence="3" id="KW-0378">Hydrolase</keyword>
<sequence length="275" mass="29935">MNLVMRIYELGDGTPEVAVIGSIHGDEPCGAHAVERFVAGEPEVERPVKLIVANEEALDADVRYLDEDLNRAFPGDANADTHEGRLAADLVREVRGCTTLALHSTQSYAKPFALVGDVGAVSRSICPHLPIDELVETGDFAGGRLIDHAHTIEVECGLQGSADAEENAYWVIRSFLAATGVVSAPVEDEESPITLGTREDDVVTVYRMLERIPKEPAETYEVFVNNFELVEEGDRFAAAGDRTFTADRPFYPVLLSAYGYDDVFGYAADRIGTLD</sequence>
<dbReference type="PANTHER" id="PTHR15162:SF7">
    <property type="entry name" value="SUCCINYLGLUTAMATE DESUCCINYLASE"/>
    <property type="match status" value="1"/>
</dbReference>
<dbReference type="Pfam" id="PF24827">
    <property type="entry name" value="AstE_AspA_cat"/>
    <property type="match status" value="1"/>
</dbReference>
<dbReference type="AlphaFoldDB" id="M0DJH9"/>
<name>M0DJH9_HALPD</name>
<evidence type="ECO:0000313" key="7">
    <source>
        <dbReference type="Proteomes" id="UP000011513"/>
    </source>
</evidence>
<dbReference type="GO" id="GO:0016788">
    <property type="term" value="F:hydrolase activity, acting on ester bonds"/>
    <property type="evidence" value="ECO:0007669"/>
    <property type="project" value="InterPro"/>
</dbReference>
<dbReference type="EMBL" id="AOIV01000003">
    <property type="protein sequence ID" value="ELZ34963.1"/>
    <property type="molecule type" value="Genomic_DNA"/>
</dbReference>
<comment type="caution">
    <text evidence="6">The sequence shown here is derived from an EMBL/GenBank/DDBJ whole genome shotgun (WGS) entry which is preliminary data.</text>
</comment>
<dbReference type="GO" id="GO:0005829">
    <property type="term" value="C:cytosol"/>
    <property type="evidence" value="ECO:0007669"/>
    <property type="project" value="TreeGrafter"/>
</dbReference>
<dbReference type="PANTHER" id="PTHR15162">
    <property type="entry name" value="ASPARTOACYLASE"/>
    <property type="match status" value="1"/>
</dbReference>
<dbReference type="InterPro" id="IPR055438">
    <property type="entry name" value="AstE_AspA_cat"/>
</dbReference>
<keyword evidence="2" id="KW-0479">Metal-binding</keyword>
<dbReference type="GO" id="GO:0046872">
    <property type="term" value="F:metal ion binding"/>
    <property type="evidence" value="ECO:0007669"/>
    <property type="project" value="UniProtKB-KW"/>
</dbReference>
<proteinExistence type="predicted"/>
<reference evidence="6 7" key="1">
    <citation type="journal article" date="2014" name="PLoS Genet.">
        <title>Phylogenetically driven sequencing of extremely halophilic archaea reveals strategies for static and dynamic osmo-response.</title>
        <authorList>
            <person name="Becker E.A."/>
            <person name="Seitzer P.M."/>
            <person name="Tritt A."/>
            <person name="Larsen D."/>
            <person name="Krusor M."/>
            <person name="Yao A.I."/>
            <person name="Wu D."/>
            <person name="Madern D."/>
            <person name="Eisen J.A."/>
            <person name="Darling A.E."/>
            <person name="Facciotti M.T."/>
        </authorList>
    </citation>
    <scope>NUCLEOTIDE SEQUENCE [LARGE SCALE GENOMIC DNA]</scope>
    <source>
        <strain evidence="6 7">JCM 14848</strain>
    </source>
</reference>
<dbReference type="SUPFAM" id="SSF53187">
    <property type="entry name" value="Zn-dependent exopeptidases"/>
    <property type="match status" value="1"/>
</dbReference>
<keyword evidence="7" id="KW-1185">Reference proteome</keyword>
<dbReference type="PATRIC" id="fig|1227487.5.peg.278"/>
<evidence type="ECO:0000259" key="5">
    <source>
        <dbReference type="Pfam" id="PF24827"/>
    </source>
</evidence>
<accession>M0DJH9</accession>
<dbReference type="Gene3D" id="3.40.630.10">
    <property type="entry name" value="Zn peptidases"/>
    <property type="match status" value="1"/>
</dbReference>
<evidence type="ECO:0000313" key="6">
    <source>
        <dbReference type="EMBL" id="ELZ34963.1"/>
    </source>
</evidence>
<protein>
    <submittedName>
        <fullName evidence="6">Succinylglutamate desuccinylase</fullName>
    </submittedName>
</protein>
<gene>
    <name evidence="6" type="ORF">C474_01342</name>
</gene>
<dbReference type="InterPro" id="IPR050178">
    <property type="entry name" value="AspA/AstE_fam"/>
</dbReference>
<evidence type="ECO:0000256" key="4">
    <source>
        <dbReference type="ARBA" id="ARBA00022833"/>
    </source>
</evidence>
<comment type="cofactor">
    <cofactor evidence="1">
        <name>Zn(2+)</name>
        <dbReference type="ChEBI" id="CHEBI:29105"/>
    </cofactor>
</comment>
<evidence type="ECO:0000256" key="2">
    <source>
        <dbReference type="ARBA" id="ARBA00022723"/>
    </source>
</evidence>
<dbReference type="InParanoid" id="M0DJH9"/>